<dbReference type="Gene3D" id="2.30.30.940">
    <property type="match status" value="1"/>
</dbReference>
<accession>A0A0B4GU08</accession>
<dbReference type="CDD" id="cd18809">
    <property type="entry name" value="SF1_C_RecD"/>
    <property type="match status" value="1"/>
</dbReference>
<comment type="caution">
    <text evidence="4">The sequence shown here is derived from an EMBL/GenBank/DDBJ whole genome shotgun (WGS) entry which is preliminary data.</text>
</comment>
<keyword evidence="4" id="KW-0347">Helicase</keyword>
<feature type="domain" description="Helitron helicase-like" evidence="2">
    <location>
        <begin position="496"/>
        <end position="686"/>
    </location>
</feature>
<feature type="region of interest" description="Disordered" evidence="1">
    <location>
        <begin position="382"/>
        <end position="420"/>
    </location>
</feature>
<gene>
    <name evidence="4" type="ORF">MGU_09550</name>
</gene>
<dbReference type="EMBL" id="AZNH01000065">
    <property type="protein sequence ID" value="KID83187.1"/>
    <property type="molecule type" value="Genomic_DNA"/>
</dbReference>
<dbReference type="Gene3D" id="3.40.50.300">
    <property type="entry name" value="P-loop containing nucleotide triphosphate hydrolases"/>
    <property type="match status" value="1"/>
</dbReference>
<dbReference type="InterPro" id="IPR025476">
    <property type="entry name" value="Helitron_helicase-like"/>
</dbReference>
<protein>
    <submittedName>
        <fullName evidence="4">ATP-dependent DNA helicase PIF1</fullName>
    </submittedName>
</protein>
<dbReference type="InterPro" id="IPR051055">
    <property type="entry name" value="PIF1_helicase"/>
</dbReference>
<dbReference type="InterPro" id="IPR027417">
    <property type="entry name" value="P-loop_NTPase"/>
</dbReference>
<evidence type="ECO:0000259" key="3">
    <source>
        <dbReference type="Pfam" id="PF20209"/>
    </source>
</evidence>
<organism evidence="4 5">
    <name type="scientific">Metarhizium guizhouense (strain ARSEF 977)</name>
    <dbReference type="NCBI Taxonomy" id="1276136"/>
    <lineage>
        <taxon>Eukaryota</taxon>
        <taxon>Fungi</taxon>
        <taxon>Dikarya</taxon>
        <taxon>Ascomycota</taxon>
        <taxon>Pezizomycotina</taxon>
        <taxon>Sordariomycetes</taxon>
        <taxon>Hypocreomycetidae</taxon>
        <taxon>Hypocreales</taxon>
        <taxon>Clavicipitaceae</taxon>
        <taxon>Metarhizium</taxon>
    </lineage>
</organism>
<feature type="domain" description="DUF6570" evidence="3">
    <location>
        <begin position="236"/>
        <end position="365"/>
    </location>
</feature>
<feature type="region of interest" description="Disordered" evidence="1">
    <location>
        <begin position="83"/>
        <end position="180"/>
    </location>
</feature>
<dbReference type="AlphaFoldDB" id="A0A0B4GU08"/>
<evidence type="ECO:0000259" key="2">
    <source>
        <dbReference type="Pfam" id="PF14214"/>
    </source>
</evidence>
<dbReference type="SUPFAM" id="SSF52540">
    <property type="entry name" value="P-loop containing nucleoside triphosphate hydrolases"/>
    <property type="match status" value="1"/>
</dbReference>
<keyword evidence="4" id="KW-0378">Hydrolase</keyword>
<dbReference type="PANTHER" id="PTHR47642">
    <property type="entry name" value="ATP-DEPENDENT DNA HELICASE"/>
    <property type="match status" value="1"/>
</dbReference>
<evidence type="ECO:0000256" key="1">
    <source>
        <dbReference type="SAM" id="MobiDB-lite"/>
    </source>
</evidence>
<dbReference type="Pfam" id="PF14214">
    <property type="entry name" value="Helitron_like_N"/>
    <property type="match status" value="1"/>
</dbReference>
<dbReference type="GO" id="GO:0004386">
    <property type="term" value="F:helicase activity"/>
    <property type="evidence" value="ECO:0007669"/>
    <property type="project" value="UniProtKB-KW"/>
</dbReference>
<feature type="compositionally biased region" description="Basic and acidic residues" evidence="1">
    <location>
        <begin position="387"/>
        <end position="402"/>
    </location>
</feature>
<feature type="compositionally biased region" description="Pro residues" evidence="1">
    <location>
        <begin position="165"/>
        <end position="177"/>
    </location>
</feature>
<reference evidence="4 5" key="1">
    <citation type="journal article" date="2014" name="Proc. Natl. Acad. Sci. U.S.A.">
        <title>Trajectory and genomic determinants of fungal-pathogen speciation and host adaptation.</title>
        <authorList>
            <person name="Hu X."/>
            <person name="Xiao G."/>
            <person name="Zheng P."/>
            <person name="Shang Y."/>
            <person name="Su Y."/>
            <person name="Zhang X."/>
            <person name="Liu X."/>
            <person name="Zhan S."/>
            <person name="St Leger R.J."/>
            <person name="Wang C."/>
        </authorList>
    </citation>
    <scope>NUCLEOTIDE SEQUENCE [LARGE SCALE GENOMIC DNA]</scope>
    <source>
        <strain evidence="4 5">ARSEF 977</strain>
    </source>
</reference>
<feature type="compositionally biased region" description="Polar residues" evidence="1">
    <location>
        <begin position="142"/>
        <end position="164"/>
    </location>
</feature>
<keyword evidence="4" id="KW-0547">Nucleotide-binding</keyword>
<keyword evidence="4" id="KW-0067">ATP-binding</keyword>
<keyword evidence="5" id="KW-1185">Reference proteome</keyword>
<feature type="compositionally biased region" description="Basic and acidic residues" evidence="1">
    <location>
        <begin position="119"/>
        <end position="136"/>
    </location>
</feature>
<evidence type="ECO:0000313" key="5">
    <source>
        <dbReference type="Proteomes" id="UP000031192"/>
    </source>
</evidence>
<proteinExistence type="predicted"/>
<dbReference type="HOGENOM" id="CLU_273425_0_0_1"/>
<name>A0A0B4GU08_METGA</name>
<evidence type="ECO:0000313" key="4">
    <source>
        <dbReference type="EMBL" id="KID83187.1"/>
    </source>
</evidence>
<dbReference type="OrthoDB" id="5153853at2759"/>
<dbReference type="Pfam" id="PF20209">
    <property type="entry name" value="DUF6570"/>
    <property type="match status" value="1"/>
</dbReference>
<dbReference type="Proteomes" id="UP000031192">
    <property type="component" value="Unassembled WGS sequence"/>
</dbReference>
<dbReference type="InterPro" id="IPR046700">
    <property type="entry name" value="DUF6570"/>
</dbReference>
<sequence length="1165" mass="133349">MAASSPLPSLQGSTIVVRPYIDSQPTKCCTRCRKEFPETSVYFKAYKKGGFAAMCIDCTARNSAAKRAKEQRAQWDVSAETNLNGRKRRALGGADPNVQRKAPRLAPDGPVRWDMASQHTKDQMRAAAARERENRYRRNNNLPPISSRSPEADPSTVSSILFPSQTPPPPTPPPAPTKAPISDTDWSNINTFHEYLSNQEMETCGRCKERWFHMGLSNGVCGACLRRDRNLPRGAPFLFSRDNNMDPGVVPECLRALTQMEEMVIAKAHCHMIVKRVRGHQYHYTGHAVCFWQSNVTFIDALPSRPEHVDIVLLRPHGARMDEERYKRQFKNDFRVRRGYVEKALHWLKRYHPDYRDITISQPNLLALPVDGDVSDHVLNIEESEEMKDTEPGRQGDSRACGEEDERGIDGNIPGPSQETVVPNLDILQTEAELLEEAFKKRRKLPTAQAPAIRQTPIDELGRKHRLFAMCFPTLFPYGAADWHQGRMRNVSLADWAEHFLKFHDGRFGAHPRFRFLVFNMLMRKKAQEASGFWVKKRPDLLGLSLDELKELLGEESTLLKSIVRSGATLTGTRPYWRQKENGLKATARYFGTTGTVFCTWSCADHQWDDLHRHLPRYVQRRDGTDEERRKIAWENVQRFPHIIAAWLDIRFKAFLKYVMTSFLGLDDYWFRYEWQARGTGHIHCINWMRDSPAMGARTPDQRKAFAQYWNTKVTAVNPNSTRPADARNPASLPFIHICNTDEQVAIFMNRFQMHARCAPGRCLRKNKTTNVVECRFFFPRELQAHALVTKSINKKSWMFGVERNVERLAQCSPVMALEWLANTDLQPAVTYKGLILYVAKYVSKPEIRSASYQELQEQILPYVSDRRPIASFAARLLNKLIGERDWSAQEISHILLKIPQQKSTRLCMVLDCRPDHAQDRHIQFDVGEAGEDMAVKEGLSAYKRYKMRVEHASGGEHLRDRLRDCKQPILGIKSTHTGQGAEGANDDEADGLDPHLCICLGARVMLTDNIWVENGLVNGSMGTVRDIVWNEGQDPTKDMPTAIMAEVDDYEGPKFPGTDCIPIFPVTRRFEYKKRDCSRTNFPLRPAYAITVHKAQGLTLKKVVLNLERKDHAPGLSYVAISRVKKLSSIMFETPFDLSRFTTKVSSNMKDRERDWHLRTLQCL</sequence>